<dbReference type="SUPFAM" id="SSF47616">
    <property type="entry name" value="GST C-terminal domain-like"/>
    <property type="match status" value="2"/>
</dbReference>
<dbReference type="EMBL" id="PKSM01000288">
    <property type="protein sequence ID" value="POV98823.1"/>
    <property type="molecule type" value="Genomic_DNA"/>
</dbReference>
<evidence type="ECO:0008006" key="5">
    <source>
        <dbReference type="Google" id="ProtNLM"/>
    </source>
</evidence>
<evidence type="ECO:0000259" key="1">
    <source>
        <dbReference type="PROSITE" id="PS50404"/>
    </source>
</evidence>
<dbReference type="PROSITE" id="PS50405">
    <property type="entry name" value="GST_CTER"/>
    <property type="match status" value="2"/>
</dbReference>
<dbReference type="Proteomes" id="UP000238274">
    <property type="component" value="Unassembled WGS sequence"/>
</dbReference>
<dbReference type="InterPro" id="IPR040079">
    <property type="entry name" value="Glutathione_S-Trfase"/>
</dbReference>
<dbReference type="GO" id="GO:0006749">
    <property type="term" value="P:glutathione metabolic process"/>
    <property type="evidence" value="ECO:0007669"/>
    <property type="project" value="TreeGrafter"/>
</dbReference>
<organism evidence="3 4">
    <name type="scientific">Puccinia striiformis</name>
    <dbReference type="NCBI Taxonomy" id="27350"/>
    <lineage>
        <taxon>Eukaryota</taxon>
        <taxon>Fungi</taxon>
        <taxon>Dikarya</taxon>
        <taxon>Basidiomycota</taxon>
        <taxon>Pucciniomycotina</taxon>
        <taxon>Pucciniomycetes</taxon>
        <taxon>Pucciniales</taxon>
        <taxon>Pucciniaceae</taxon>
        <taxon>Puccinia</taxon>
    </lineage>
</organism>
<dbReference type="SFLD" id="SFLDS00019">
    <property type="entry name" value="Glutathione_Transferase_(cytos"/>
    <property type="match status" value="2"/>
</dbReference>
<keyword evidence="4" id="KW-1185">Reference proteome</keyword>
<feature type="domain" description="GST C-terminal" evidence="2">
    <location>
        <begin position="586"/>
        <end position="710"/>
    </location>
</feature>
<reference evidence="4" key="2">
    <citation type="journal article" date="2018" name="BMC Genomics">
        <title>Genomic insights into host adaptation between the wheat stripe rust pathogen (Puccinia striiformis f. sp. tritici) and the barley stripe rust pathogen (Puccinia striiformis f. sp. hordei).</title>
        <authorList>
            <person name="Xia C."/>
            <person name="Wang M."/>
            <person name="Yin C."/>
            <person name="Cornejo O.E."/>
            <person name="Hulbert S.H."/>
            <person name="Chen X."/>
        </authorList>
    </citation>
    <scope>NUCLEOTIDE SEQUENCE [LARGE SCALE GENOMIC DNA]</scope>
    <source>
        <strain evidence="4">93TX-2</strain>
    </source>
</reference>
<dbReference type="GO" id="GO:0004364">
    <property type="term" value="F:glutathione transferase activity"/>
    <property type="evidence" value="ECO:0007669"/>
    <property type="project" value="TreeGrafter"/>
</dbReference>
<reference evidence="3 4" key="1">
    <citation type="submission" date="2017-12" db="EMBL/GenBank/DDBJ databases">
        <title>Gene loss provides genomic basis for host adaptation in cereal stripe rust fungi.</title>
        <authorList>
            <person name="Xia C."/>
        </authorList>
    </citation>
    <scope>NUCLEOTIDE SEQUENCE [LARGE SCALE GENOMIC DNA]</scope>
    <source>
        <strain evidence="3 4">93TX-2</strain>
    </source>
</reference>
<feature type="domain" description="GST N-terminal" evidence="1">
    <location>
        <begin position="507"/>
        <end position="585"/>
    </location>
</feature>
<dbReference type="InterPro" id="IPR036249">
    <property type="entry name" value="Thioredoxin-like_sf"/>
</dbReference>
<dbReference type="PANTHER" id="PTHR11571:SF252">
    <property type="entry name" value="GLUTATHIONE S-TRANSFERASE"/>
    <property type="match status" value="1"/>
</dbReference>
<evidence type="ECO:0000313" key="4">
    <source>
        <dbReference type="Proteomes" id="UP000238274"/>
    </source>
</evidence>
<dbReference type="InterPro" id="IPR004046">
    <property type="entry name" value="GST_C"/>
</dbReference>
<dbReference type="Gene3D" id="1.20.1050.130">
    <property type="match status" value="1"/>
</dbReference>
<feature type="domain" description="GST C-terminal" evidence="2">
    <location>
        <begin position="73"/>
        <end position="206"/>
    </location>
</feature>
<feature type="domain" description="GST N-terminal" evidence="1">
    <location>
        <begin position="368"/>
        <end position="445"/>
    </location>
</feature>
<dbReference type="PROSITE" id="PS50404">
    <property type="entry name" value="GST_NTER"/>
    <property type="match status" value="4"/>
</dbReference>
<comment type="caution">
    <text evidence="3">The sequence shown here is derived from an EMBL/GenBank/DDBJ whole genome shotgun (WGS) entry which is preliminary data.</text>
</comment>
<dbReference type="FunFam" id="3.40.30.10:FF:000608">
    <property type="entry name" value="Glutathione S-Transferase"/>
    <property type="match status" value="2"/>
</dbReference>
<dbReference type="PANTHER" id="PTHR11571">
    <property type="entry name" value="GLUTATHIONE S-TRANSFERASE"/>
    <property type="match status" value="1"/>
</dbReference>
<dbReference type="InterPro" id="IPR036282">
    <property type="entry name" value="Glutathione-S-Trfase_C_sf"/>
</dbReference>
<proteinExistence type="predicted"/>
<dbReference type="CDD" id="cd03039">
    <property type="entry name" value="GST_N_Sigma_like"/>
    <property type="match status" value="4"/>
</dbReference>
<dbReference type="SUPFAM" id="SSF52833">
    <property type="entry name" value="Thioredoxin-like"/>
    <property type="match status" value="4"/>
</dbReference>
<dbReference type="Gene3D" id="3.40.30.10">
    <property type="entry name" value="Glutaredoxin"/>
    <property type="match status" value="3"/>
</dbReference>
<dbReference type="FunFam" id="1.20.1050.10:FF:000055">
    <property type="entry name" value="Glutathione S-transferase"/>
    <property type="match status" value="2"/>
</dbReference>
<dbReference type="Gene3D" id="1.20.1050.10">
    <property type="match status" value="3"/>
</dbReference>
<gene>
    <name evidence="3" type="ORF">PSHT_13850</name>
</gene>
<dbReference type="InterPro" id="IPR050213">
    <property type="entry name" value="GST_superfamily"/>
</dbReference>
<name>A0A2S4UND9_9BASI</name>
<dbReference type="CDD" id="cd03192">
    <property type="entry name" value="GST_C_Sigma_like"/>
    <property type="match status" value="2"/>
</dbReference>
<evidence type="ECO:0000259" key="2">
    <source>
        <dbReference type="PROSITE" id="PS50405"/>
    </source>
</evidence>
<dbReference type="InterPro" id="IPR004045">
    <property type="entry name" value="Glutathione_S-Trfase_N"/>
</dbReference>
<dbReference type="VEuPathDB" id="FungiDB:PSTT_12003"/>
<feature type="domain" description="GST N-terminal" evidence="1">
    <location>
        <begin position="184"/>
        <end position="262"/>
    </location>
</feature>
<dbReference type="InterPro" id="IPR010987">
    <property type="entry name" value="Glutathione-S-Trfase_C-like"/>
</dbReference>
<feature type="domain" description="GST N-terminal" evidence="1">
    <location>
        <begin position="1"/>
        <end position="71"/>
    </location>
</feature>
<reference evidence="4" key="3">
    <citation type="journal article" date="2018" name="Mol. Plant Microbe Interact.">
        <title>Genome sequence resources for the wheat stripe rust pathogen (Puccinia striiformis f. sp. tritici) and the barley stripe rust pathogen (Puccinia striiformis f. sp. hordei).</title>
        <authorList>
            <person name="Xia C."/>
            <person name="Wang M."/>
            <person name="Yin C."/>
            <person name="Cornejo O.E."/>
            <person name="Hulbert S.H."/>
            <person name="Chen X."/>
        </authorList>
    </citation>
    <scope>NUCLEOTIDE SEQUENCE [LARGE SCALE GENOMIC DNA]</scope>
    <source>
        <strain evidence="4">93TX-2</strain>
    </source>
</reference>
<dbReference type="Pfam" id="PF14497">
    <property type="entry name" value="GST_C_3"/>
    <property type="match status" value="2"/>
</dbReference>
<evidence type="ECO:0000313" key="3">
    <source>
        <dbReference type="EMBL" id="POV98823.1"/>
    </source>
</evidence>
<sequence length="710" mass="79776">MKGGRGDSIRMAFHYAGIPFEDERLTREEFGAIKDSLPSGQLPILSIDDKKVISQEVAILRYVGRLAGLYPDDREEAISVDIALCIVDDLYAAVLACWTPEHPGKEIVTKMVIEERIPKMLRHLDKYLDQKQTTFSAGNKLTVADLRIYSALTFYESGILQVLPTDILDKYPHIVKLHQAIEGDEKISSWIKMGQEGDGIRMAFHYGGIQFTDERLSHAEFAKIKETLPFGQVPILTIDDKKVISQEVAILRYVGRLAGLYPDDPEEAVKVDVATCVVDDLYAVVPRIFCARESGKRGRSEDGDRRSDPQDASIYREISGQARDDIQRWEQLDRGRLELYQFGMLQGLSTSLLDPYPQIAKLYKAIESHEKIASWGSRGDSIRMALHYGGIPFTDERLAPEWLTSDFKDSLPFGQVPILTIDENKVISQEGAIILYVGRLVGLYPDDREEAVKVDIASCFVEDLYRDFDCGRLENFRGTEAPQIRDASRFAHRSCRSIAKLCKAIESHEKIASWLKGGRGDSIRLALHHGGIPFTYERLSFEQFGKVKDSMPFGQLPVLTVDDKNAIPQEGAILRYVGRLTGAYSNDKEKALSQDIMLGFGDDMYTTASAFFGPEHPGKETLKKLSIEERIPKTFGNLDKYLAKKGTTFSAGNELSVADFKLYTIITLFKSGMLHGLSADIVEKYPHVSKLYQAIDTHETVTSWKENEAK</sequence>
<dbReference type="OrthoDB" id="414243at2759"/>
<dbReference type="VEuPathDB" id="FungiDB:PSHT_13850"/>
<protein>
    <recommendedName>
        <fullName evidence="5">Glutathione transferase</fullName>
    </recommendedName>
</protein>
<dbReference type="AlphaFoldDB" id="A0A2S4UND9"/>
<accession>A0A2S4UND9</accession>